<accession>A0A4C1YBF2</accession>
<dbReference type="Proteomes" id="UP000299102">
    <property type="component" value="Unassembled WGS sequence"/>
</dbReference>
<keyword evidence="3" id="KW-1185">Reference proteome</keyword>
<organism evidence="2 3">
    <name type="scientific">Eumeta variegata</name>
    <name type="common">Bagworm moth</name>
    <name type="synonym">Eumeta japonica</name>
    <dbReference type="NCBI Taxonomy" id="151549"/>
    <lineage>
        <taxon>Eukaryota</taxon>
        <taxon>Metazoa</taxon>
        <taxon>Ecdysozoa</taxon>
        <taxon>Arthropoda</taxon>
        <taxon>Hexapoda</taxon>
        <taxon>Insecta</taxon>
        <taxon>Pterygota</taxon>
        <taxon>Neoptera</taxon>
        <taxon>Endopterygota</taxon>
        <taxon>Lepidoptera</taxon>
        <taxon>Glossata</taxon>
        <taxon>Ditrysia</taxon>
        <taxon>Tineoidea</taxon>
        <taxon>Psychidae</taxon>
        <taxon>Oiketicinae</taxon>
        <taxon>Eumeta</taxon>
    </lineage>
</organism>
<sequence>MVEPHHKHQQQAQQTSMQSRRSYVSPGPRNRGSFVTIEIEFVESGPSLWRHYLRSRGAGAEYKCTRIEWSRLGRYVSAGARRAGRGGGGKTAPRA</sequence>
<dbReference type="AlphaFoldDB" id="A0A4C1YBF2"/>
<evidence type="ECO:0000256" key="1">
    <source>
        <dbReference type="SAM" id="MobiDB-lite"/>
    </source>
</evidence>
<proteinExistence type="predicted"/>
<reference evidence="2 3" key="1">
    <citation type="journal article" date="2019" name="Commun. Biol.">
        <title>The bagworm genome reveals a unique fibroin gene that provides high tensile strength.</title>
        <authorList>
            <person name="Kono N."/>
            <person name="Nakamura H."/>
            <person name="Ohtoshi R."/>
            <person name="Tomita M."/>
            <person name="Numata K."/>
            <person name="Arakawa K."/>
        </authorList>
    </citation>
    <scope>NUCLEOTIDE SEQUENCE [LARGE SCALE GENOMIC DNA]</scope>
</reference>
<gene>
    <name evidence="2" type="ORF">EVAR_51109_1</name>
</gene>
<name>A0A4C1YBF2_EUMVA</name>
<protein>
    <submittedName>
        <fullName evidence="2">Uncharacterized protein</fullName>
    </submittedName>
</protein>
<evidence type="ECO:0000313" key="3">
    <source>
        <dbReference type="Proteomes" id="UP000299102"/>
    </source>
</evidence>
<comment type="caution">
    <text evidence="2">The sequence shown here is derived from an EMBL/GenBank/DDBJ whole genome shotgun (WGS) entry which is preliminary data.</text>
</comment>
<evidence type="ECO:0000313" key="2">
    <source>
        <dbReference type="EMBL" id="GBP72202.1"/>
    </source>
</evidence>
<dbReference type="EMBL" id="BGZK01001137">
    <property type="protein sequence ID" value="GBP72202.1"/>
    <property type="molecule type" value="Genomic_DNA"/>
</dbReference>
<feature type="region of interest" description="Disordered" evidence="1">
    <location>
        <begin position="1"/>
        <end position="31"/>
    </location>
</feature>